<dbReference type="SUPFAM" id="SSF53474">
    <property type="entry name" value="alpha/beta-Hydrolases"/>
    <property type="match status" value="1"/>
</dbReference>
<dbReference type="PANTHER" id="PTHR43358">
    <property type="entry name" value="ALPHA/BETA-HYDROLASE"/>
    <property type="match status" value="1"/>
</dbReference>
<comment type="caution">
    <text evidence="1">The sequence shown here is derived from an EMBL/GenBank/DDBJ whole genome shotgun (WGS) entry which is preliminary data.</text>
</comment>
<dbReference type="Proteomes" id="UP000626109">
    <property type="component" value="Unassembled WGS sequence"/>
</dbReference>
<reference evidence="1" key="1">
    <citation type="submission" date="2021-02" db="EMBL/GenBank/DDBJ databases">
        <authorList>
            <person name="Dougan E. K."/>
            <person name="Rhodes N."/>
            <person name="Thang M."/>
            <person name="Chan C."/>
        </authorList>
    </citation>
    <scope>NUCLEOTIDE SEQUENCE</scope>
</reference>
<evidence type="ECO:0000313" key="1">
    <source>
        <dbReference type="EMBL" id="CAE8620419.1"/>
    </source>
</evidence>
<organism evidence="1 3">
    <name type="scientific">Polarella glacialis</name>
    <name type="common">Dinoflagellate</name>
    <dbReference type="NCBI Taxonomy" id="89957"/>
    <lineage>
        <taxon>Eukaryota</taxon>
        <taxon>Sar</taxon>
        <taxon>Alveolata</taxon>
        <taxon>Dinophyceae</taxon>
        <taxon>Suessiales</taxon>
        <taxon>Suessiaceae</taxon>
        <taxon>Polarella</taxon>
    </lineage>
</organism>
<dbReference type="PANTHER" id="PTHR43358:SF4">
    <property type="entry name" value="ALPHA_BETA HYDROLASE FOLD-1 DOMAIN-CONTAINING PROTEIN"/>
    <property type="match status" value="1"/>
</dbReference>
<dbReference type="OrthoDB" id="10249433at2759"/>
<keyword evidence="3" id="KW-1185">Reference proteome</keyword>
<dbReference type="InterPro" id="IPR052920">
    <property type="entry name" value="DNA-binding_regulatory"/>
</dbReference>
<accession>A0A813G6A7</accession>
<dbReference type="AlphaFoldDB" id="A0A813G6A7"/>
<dbReference type="EMBL" id="CAJNNW010032595">
    <property type="protein sequence ID" value="CAE8714193.1"/>
    <property type="molecule type" value="Genomic_DNA"/>
</dbReference>
<feature type="non-terminal residue" evidence="1">
    <location>
        <position position="1"/>
    </location>
</feature>
<gene>
    <name evidence="1" type="ORF">PGLA1383_LOCUS37979</name>
    <name evidence="2" type="ORF">PGLA2088_LOCUS37869</name>
</gene>
<dbReference type="InterPro" id="IPR029058">
    <property type="entry name" value="AB_hydrolase_fold"/>
</dbReference>
<sequence>MADDAADTLEMPGQPYAFALWNLIIRPPRRRYDLSRLGPEEFRLWSCGVKRVDINLTNSRKQKFRCSHFLPQVQRGVAPEPCPAVIYLHQNASCRLEALQLVPLFLPLGISVFCFDFAG</sequence>
<name>A0A813G6A7_POLGL</name>
<proteinExistence type="predicted"/>
<evidence type="ECO:0000313" key="3">
    <source>
        <dbReference type="Proteomes" id="UP000654075"/>
    </source>
</evidence>
<protein>
    <submittedName>
        <fullName evidence="1">Uncharacterized protein</fullName>
    </submittedName>
</protein>
<dbReference type="Proteomes" id="UP000654075">
    <property type="component" value="Unassembled WGS sequence"/>
</dbReference>
<evidence type="ECO:0000313" key="2">
    <source>
        <dbReference type="EMBL" id="CAE8714193.1"/>
    </source>
</evidence>
<dbReference type="EMBL" id="CAJNNV010027451">
    <property type="protein sequence ID" value="CAE8620419.1"/>
    <property type="molecule type" value="Genomic_DNA"/>
</dbReference>